<dbReference type="AlphaFoldDB" id="A0AAN7FIC5"/>
<comment type="caution">
    <text evidence="1">The sequence shown here is derived from an EMBL/GenBank/DDBJ whole genome shotgun (WGS) entry which is preliminary data.</text>
</comment>
<accession>A0AAN7FIC5</accession>
<proteinExistence type="predicted"/>
<dbReference type="GO" id="GO:0008418">
    <property type="term" value="F:protein-N-terminal asparagine amidohydrolase activity"/>
    <property type="evidence" value="ECO:0007669"/>
    <property type="project" value="InterPro"/>
</dbReference>
<name>A0AAN7FIC5_QUERU</name>
<dbReference type="PANTHER" id="PTHR12498">
    <property type="entry name" value="N-TERMINAL ASPARAGINE AMIDOHYDROLASE"/>
    <property type="match status" value="1"/>
</dbReference>
<evidence type="ECO:0000313" key="1">
    <source>
        <dbReference type="EMBL" id="KAK4591709.1"/>
    </source>
</evidence>
<dbReference type="Proteomes" id="UP001324115">
    <property type="component" value="Unassembled WGS sequence"/>
</dbReference>
<dbReference type="InterPro" id="IPR026750">
    <property type="entry name" value="NTAN1"/>
</dbReference>
<dbReference type="PANTHER" id="PTHR12498:SF0">
    <property type="entry name" value="PROTEIN N-TERMINAL ASPARAGINE AMIDOHYDROLASE"/>
    <property type="match status" value="1"/>
</dbReference>
<gene>
    <name evidence="1" type="ORF">RGQ29_016231</name>
</gene>
<dbReference type="GO" id="GO:0006511">
    <property type="term" value="P:ubiquitin-dependent protein catabolic process"/>
    <property type="evidence" value="ECO:0007669"/>
    <property type="project" value="TreeGrafter"/>
</dbReference>
<evidence type="ECO:0008006" key="3">
    <source>
        <dbReference type="Google" id="ProtNLM"/>
    </source>
</evidence>
<dbReference type="EMBL" id="JAXUIC010000004">
    <property type="protein sequence ID" value="KAK4591709.1"/>
    <property type="molecule type" value="Genomic_DNA"/>
</dbReference>
<dbReference type="Pfam" id="PF14736">
    <property type="entry name" value="N_Asn_amidohyd"/>
    <property type="match status" value="1"/>
</dbReference>
<evidence type="ECO:0000313" key="2">
    <source>
        <dbReference type="Proteomes" id="UP001324115"/>
    </source>
</evidence>
<reference evidence="1 2" key="1">
    <citation type="journal article" date="2023" name="G3 (Bethesda)">
        <title>A haplotype-resolved chromosome-scale genome for Quercus rubra L. provides insights into the genetics of adaptive traits for red oak species.</title>
        <authorList>
            <person name="Kapoor B."/>
            <person name="Jenkins J."/>
            <person name="Schmutz J."/>
            <person name="Zhebentyayeva T."/>
            <person name="Kuelheim C."/>
            <person name="Coggeshall M."/>
            <person name="Heim C."/>
            <person name="Lasky J.R."/>
            <person name="Leites L."/>
            <person name="Islam-Faridi N."/>
            <person name="Romero-Severson J."/>
            <person name="DeLeo V.L."/>
            <person name="Lucas S.M."/>
            <person name="Lazic D."/>
            <person name="Gailing O."/>
            <person name="Carlson J."/>
            <person name="Staton M."/>
        </authorList>
    </citation>
    <scope>NUCLEOTIDE SEQUENCE [LARGE SCALE GENOMIC DNA]</scope>
    <source>
        <strain evidence="1">Pseudo-F2</strain>
    </source>
</reference>
<keyword evidence="2" id="KW-1185">Reference proteome</keyword>
<sequence length="296" mass="33726">MKNSAYEQGSNTLVALMEDPILVSALNSFKAIPERKFFLFCPPSYDKFVGTDEATTCVCLVIHHKQIRMTSVAHMDSPNIVDMGLSQMSSCVIGHNLDAELDVHLVGGFEDVSPNLSVLNFLCNILTLALDHKARHENFHVQNLSVLGHNTRRDSKGNAYPIFNASSGLVTLACFDRTSRCPDEIVRRIQVTASYEDPSWSGRLLETYDTQTDQFRIASCCWSFCQQYISWTLQSLSNFEILLRCSTSPSAEAPDFVYNLRRYIFVFIVHFLIWRETFPRKQPRVFKRAGMEIFII</sequence>
<protein>
    <recommendedName>
        <fullName evidence="3">Protein N-terminal asparagine amidohydrolase</fullName>
    </recommendedName>
</protein>
<dbReference type="GO" id="GO:0005634">
    <property type="term" value="C:nucleus"/>
    <property type="evidence" value="ECO:0007669"/>
    <property type="project" value="TreeGrafter"/>
</dbReference>
<organism evidence="1 2">
    <name type="scientific">Quercus rubra</name>
    <name type="common">Northern red oak</name>
    <name type="synonym">Quercus borealis</name>
    <dbReference type="NCBI Taxonomy" id="3512"/>
    <lineage>
        <taxon>Eukaryota</taxon>
        <taxon>Viridiplantae</taxon>
        <taxon>Streptophyta</taxon>
        <taxon>Embryophyta</taxon>
        <taxon>Tracheophyta</taxon>
        <taxon>Spermatophyta</taxon>
        <taxon>Magnoliopsida</taxon>
        <taxon>eudicotyledons</taxon>
        <taxon>Gunneridae</taxon>
        <taxon>Pentapetalae</taxon>
        <taxon>rosids</taxon>
        <taxon>fabids</taxon>
        <taxon>Fagales</taxon>
        <taxon>Fagaceae</taxon>
        <taxon>Quercus</taxon>
    </lineage>
</organism>